<evidence type="ECO:0000313" key="5">
    <source>
        <dbReference type="Proteomes" id="UP000239415"/>
    </source>
</evidence>
<organism evidence="4 5">
    <name type="scientific">Actinoplanes italicus</name>
    <dbReference type="NCBI Taxonomy" id="113567"/>
    <lineage>
        <taxon>Bacteria</taxon>
        <taxon>Bacillati</taxon>
        <taxon>Actinomycetota</taxon>
        <taxon>Actinomycetes</taxon>
        <taxon>Micromonosporales</taxon>
        <taxon>Micromonosporaceae</taxon>
        <taxon>Actinoplanes</taxon>
    </lineage>
</organism>
<protein>
    <submittedName>
        <fullName evidence="4">N-acetylglutamate synthase-like GNAT family acetyltransferase</fullName>
    </submittedName>
</protein>
<dbReference type="PROSITE" id="PS51186">
    <property type="entry name" value="GNAT"/>
    <property type="match status" value="1"/>
</dbReference>
<accession>A0A2T0JRT8</accession>
<evidence type="ECO:0000313" key="4">
    <source>
        <dbReference type="EMBL" id="PRX10149.1"/>
    </source>
</evidence>
<evidence type="ECO:0000256" key="1">
    <source>
        <dbReference type="ARBA" id="ARBA00022679"/>
    </source>
</evidence>
<name>A0A2T0JRT8_9ACTN</name>
<keyword evidence="1 4" id="KW-0808">Transferase</keyword>
<dbReference type="InterPro" id="IPR050832">
    <property type="entry name" value="Bact_Acetyltransf"/>
</dbReference>
<gene>
    <name evidence="4" type="ORF">CLV67_13433</name>
</gene>
<dbReference type="RefSeq" id="WP_106330405.1">
    <property type="nucleotide sequence ID" value="NZ_BOMO01000145.1"/>
</dbReference>
<feature type="domain" description="N-acetyltransferase" evidence="3">
    <location>
        <begin position="1"/>
        <end position="142"/>
    </location>
</feature>
<evidence type="ECO:0000259" key="3">
    <source>
        <dbReference type="PROSITE" id="PS51186"/>
    </source>
</evidence>
<keyword evidence="2" id="KW-0012">Acyltransferase</keyword>
<dbReference type="CDD" id="cd04301">
    <property type="entry name" value="NAT_SF"/>
    <property type="match status" value="1"/>
</dbReference>
<keyword evidence="5" id="KW-1185">Reference proteome</keyword>
<dbReference type="InterPro" id="IPR016181">
    <property type="entry name" value="Acyl_CoA_acyltransferase"/>
</dbReference>
<dbReference type="GO" id="GO:0016747">
    <property type="term" value="F:acyltransferase activity, transferring groups other than amino-acyl groups"/>
    <property type="evidence" value="ECO:0007669"/>
    <property type="project" value="InterPro"/>
</dbReference>
<dbReference type="SUPFAM" id="SSF55729">
    <property type="entry name" value="Acyl-CoA N-acyltransferases (Nat)"/>
    <property type="match status" value="1"/>
</dbReference>
<dbReference type="Proteomes" id="UP000239415">
    <property type="component" value="Unassembled WGS sequence"/>
</dbReference>
<evidence type="ECO:0000256" key="2">
    <source>
        <dbReference type="ARBA" id="ARBA00023315"/>
    </source>
</evidence>
<dbReference type="OrthoDB" id="4936934at2"/>
<dbReference type="Gene3D" id="3.40.630.30">
    <property type="match status" value="1"/>
</dbReference>
<dbReference type="InterPro" id="IPR000182">
    <property type="entry name" value="GNAT_dom"/>
</dbReference>
<proteinExistence type="predicted"/>
<dbReference type="EMBL" id="PVMZ01000034">
    <property type="protein sequence ID" value="PRX10149.1"/>
    <property type="molecule type" value="Genomic_DNA"/>
</dbReference>
<dbReference type="Pfam" id="PF00583">
    <property type="entry name" value="Acetyltransf_1"/>
    <property type="match status" value="1"/>
</dbReference>
<dbReference type="AlphaFoldDB" id="A0A2T0JRT8"/>
<comment type="caution">
    <text evidence="4">The sequence shown here is derived from an EMBL/GenBank/DDBJ whole genome shotgun (WGS) entry which is preliminary data.</text>
</comment>
<reference evidence="4 5" key="1">
    <citation type="submission" date="2018-03" db="EMBL/GenBank/DDBJ databases">
        <title>Genomic Encyclopedia of Archaeal and Bacterial Type Strains, Phase II (KMG-II): from individual species to whole genera.</title>
        <authorList>
            <person name="Goeker M."/>
        </authorList>
    </citation>
    <scope>NUCLEOTIDE SEQUENCE [LARGE SCALE GENOMIC DNA]</scope>
    <source>
        <strain evidence="4 5">DSM 43146</strain>
    </source>
</reference>
<dbReference type="PANTHER" id="PTHR43877">
    <property type="entry name" value="AMINOALKYLPHOSPHONATE N-ACETYLTRANSFERASE-RELATED-RELATED"/>
    <property type="match status" value="1"/>
</dbReference>
<sequence>MIVRLAGAADTAVLAELRDIGPDDLQAYAAWIASHRDTHLPFVAEVDGVVVGCAWLLIADRVPGNGSFERQYGDVQSVMVREEHRERGIGAALMDAILAEARRRGLLHVTVHSGRRAVDFYLRTGFAHHRQMLIWEPAATTR</sequence>